<protein>
    <submittedName>
        <fullName evidence="2">Uncharacterized protein</fullName>
    </submittedName>
</protein>
<gene>
    <name evidence="2" type="ORF">A2937_00735</name>
</gene>
<dbReference type="Proteomes" id="UP000177987">
    <property type="component" value="Unassembled WGS sequence"/>
</dbReference>
<evidence type="ECO:0000313" key="3">
    <source>
        <dbReference type="Proteomes" id="UP000177987"/>
    </source>
</evidence>
<proteinExistence type="predicted"/>
<dbReference type="EMBL" id="MHUW01000018">
    <property type="protein sequence ID" value="OHA83353.1"/>
    <property type="molecule type" value="Genomic_DNA"/>
</dbReference>
<dbReference type="AlphaFoldDB" id="A0A1G2SE67"/>
<comment type="caution">
    <text evidence="2">The sequence shown here is derived from an EMBL/GenBank/DDBJ whole genome shotgun (WGS) entry which is preliminary data.</text>
</comment>
<evidence type="ECO:0000313" key="2">
    <source>
        <dbReference type="EMBL" id="OHA83353.1"/>
    </source>
</evidence>
<feature type="transmembrane region" description="Helical" evidence="1">
    <location>
        <begin position="52"/>
        <end position="71"/>
    </location>
</feature>
<sequence>MNIIEKLNDLILNPLIVLLFAVAAGYFLFGLLRFIQNQDNETAQEEGKRHMVWGVIGIFLMVAVYGILNLIGTTVGNITQ</sequence>
<organism evidence="2 3">
    <name type="scientific">Candidatus Yonathbacteria bacterium RIFCSPLOWO2_01_FULL_47_33b</name>
    <dbReference type="NCBI Taxonomy" id="1802727"/>
    <lineage>
        <taxon>Bacteria</taxon>
        <taxon>Candidatus Yonathiibacteriota</taxon>
    </lineage>
</organism>
<name>A0A1G2SE67_9BACT</name>
<accession>A0A1G2SE67</accession>
<reference evidence="2 3" key="1">
    <citation type="journal article" date="2016" name="Nat. Commun.">
        <title>Thousands of microbial genomes shed light on interconnected biogeochemical processes in an aquifer system.</title>
        <authorList>
            <person name="Anantharaman K."/>
            <person name="Brown C.T."/>
            <person name="Hug L.A."/>
            <person name="Sharon I."/>
            <person name="Castelle C.J."/>
            <person name="Probst A.J."/>
            <person name="Thomas B.C."/>
            <person name="Singh A."/>
            <person name="Wilkins M.J."/>
            <person name="Karaoz U."/>
            <person name="Brodie E.L."/>
            <person name="Williams K.H."/>
            <person name="Hubbard S.S."/>
            <person name="Banfield J.F."/>
        </authorList>
    </citation>
    <scope>NUCLEOTIDE SEQUENCE [LARGE SCALE GENOMIC DNA]</scope>
</reference>
<evidence type="ECO:0000256" key="1">
    <source>
        <dbReference type="SAM" id="Phobius"/>
    </source>
</evidence>
<dbReference type="STRING" id="1802727.A2937_00735"/>
<dbReference type="Pfam" id="PF18895">
    <property type="entry name" value="T4SS_pilin"/>
    <property type="match status" value="1"/>
</dbReference>
<keyword evidence="1" id="KW-0472">Membrane</keyword>
<feature type="transmembrane region" description="Helical" evidence="1">
    <location>
        <begin position="12"/>
        <end position="32"/>
    </location>
</feature>
<keyword evidence="1" id="KW-1133">Transmembrane helix</keyword>
<keyword evidence="1" id="KW-0812">Transmembrane</keyword>
<dbReference type="InterPro" id="IPR043993">
    <property type="entry name" value="T4SS_pilin"/>
</dbReference>